<dbReference type="SUPFAM" id="SSF53335">
    <property type="entry name" value="S-adenosyl-L-methionine-dependent methyltransferases"/>
    <property type="match status" value="2"/>
</dbReference>
<organism evidence="9 10">
    <name type="scientific">Microbulbifer aestuariivivens</name>
    <dbReference type="NCBI Taxonomy" id="1908308"/>
    <lineage>
        <taxon>Bacteria</taxon>
        <taxon>Pseudomonadati</taxon>
        <taxon>Pseudomonadota</taxon>
        <taxon>Gammaproteobacteria</taxon>
        <taxon>Cellvibrionales</taxon>
        <taxon>Microbulbiferaceae</taxon>
        <taxon>Microbulbifer</taxon>
    </lineage>
</organism>
<dbReference type="GO" id="GO:0032259">
    <property type="term" value="P:methylation"/>
    <property type="evidence" value="ECO:0007669"/>
    <property type="project" value="UniProtKB-KW"/>
</dbReference>
<comment type="caution">
    <text evidence="9">The sequence shown here is derived from an EMBL/GenBank/DDBJ whole genome shotgun (WGS) entry which is preliminary data.</text>
</comment>
<dbReference type="Pfam" id="PF22020">
    <property type="entry name" value="RlmL_1st"/>
    <property type="match status" value="1"/>
</dbReference>
<keyword evidence="5 6" id="KW-0949">S-adenosyl-L-methionine</keyword>
<evidence type="ECO:0000256" key="4">
    <source>
        <dbReference type="ARBA" id="ARBA00022679"/>
    </source>
</evidence>
<dbReference type="InterPro" id="IPR019614">
    <property type="entry name" value="SAM-dep_methyl-trfase"/>
</dbReference>
<dbReference type="Pfam" id="PF10672">
    <property type="entry name" value="Methyltrans_SAM"/>
    <property type="match status" value="1"/>
</dbReference>
<dbReference type="Gene3D" id="3.30.750.80">
    <property type="entry name" value="RNA methyltransferase domain (HRMD) like"/>
    <property type="match status" value="1"/>
</dbReference>
<keyword evidence="2 6" id="KW-0698">rRNA processing</keyword>
<dbReference type="InterPro" id="IPR017244">
    <property type="entry name" value="23SrRNA_methyltr_KL"/>
</dbReference>
<sequence>MTESQQLDFTATCPKGLEPLLAQELGELGGVVTREQPAAIHFSGTLAVAYRACLWSRLANRILLRLAHEKIADAEDLYRVVAALPWEAHISPSGKLWVQFSGTNREIRNSQFGAQKAKDAIVDRLRQQSGTRPLVERDNPDLSVVLRLHRDQLDVSIDLSGESLHRRGYRTHIGAAPLKENLAAALLLRCGWPEIAAEGGALLDPMCGSGTILIEGALMAADCAPGLLRESFGFERWLNHQNDIWLELREEALERRAAGLARQLPEIRGYDGDAKVLFAAEANIRRAGLEKHVRVSCRPVAAFKIPSHRPVERGLVLTNPPYGERLGEQEALRETYAELGRQLKQEFPGWLVGIFTGNPELGFSTGLRSHKQYQLFNGSIPSQLLLFRVREQGDEGAGREPRALSEEAQMVANRLRKNLRTTGKWAARNDITCYRLYDADLPEYAAAVDIYRSVEGSVEGSLAGSLEGSVFAHVQEYRPPAKIDENKARGRLRDLVRAVCAVLEVPMANVSIKERRRLSHKAGGNKPSQYQKRGDARGERSFWVREYAAELEVDLWTYLDTGVFLDHRPVRKYLHKLANGKKFLNLFCYTATATVQAALGGATQSTSVDMSKTYQAWAARNFRRNGLDAYSHQLVEADCLQWLTSAQQNRRSHYDLIFLDPPSFSNSAKMHGVLDIQRDHADLIRQCMVLLAPGGALVFSNNLRTFKMDAAVLEAFQVQNLSGELLDRDFHRNPKIHNVWRIEAKE</sequence>
<comment type="catalytic activity">
    <reaction evidence="6">
        <text>guanosine(2069) in 23S rRNA + S-adenosyl-L-methionine = N(2)-methylguanosine(2069) in 23S rRNA + S-adenosyl-L-homocysteine + H(+)</text>
        <dbReference type="Rhea" id="RHEA:43772"/>
        <dbReference type="Rhea" id="RHEA-COMP:10688"/>
        <dbReference type="Rhea" id="RHEA-COMP:10689"/>
        <dbReference type="ChEBI" id="CHEBI:15378"/>
        <dbReference type="ChEBI" id="CHEBI:57856"/>
        <dbReference type="ChEBI" id="CHEBI:59789"/>
        <dbReference type="ChEBI" id="CHEBI:74269"/>
        <dbReference type="ChEBI" id="CHEBI:74481"/>
        <dbReference type="EC" id="2.1.1.264"/>
    </reaction>
</comment>
<dbReference type="SMART" id="SM00981">
    <property type="entry name" value="THUMP"/>
    <property type="match status" value="1"/>
</dbReference>
<dbReference type="PROSITE" id="PS01261">
    <property type="entry name" value="UPF0020"/>
    <property type="match status" value="1"/>
</dbReference>
<accession>A0ABP9WJU2</accession>
<dbReference type="Pfam" id="PF02926">
    <property type="entry name" value="THUMP"/>
    <property type="match status" value="1"/>
</dbReference>
<evidence type="ECO:0000259" key="8">
    <source>
        <dbReference type="PROSITE" id="PS51165"/>
    </source>
</evidence>
<dbReference type="PANTHER" id="PTHR47313:SF1">
    <property type="entry name" value="RIBOSOMAL RNA LARGE SUBUNIT METHYLTRANSFERASE K_L"/>
    <property type="match status" value="1"/>
</dbReference>
<evidence type="ECO:0000256" key="7">
    <source>
        <dbReference type="PROSITE-ProRule" id="PRU00529"/>
    </source>
</evidence>
<dbReference type="NCBIfam" id="NF008748">
    <property type="entry name" value="PRK11783.1"/>
    <property type="match status" value="1"/>
</dbReference>
<dbReference type="Gene3D" id="3.30.2130.30">
    <property type="match status" value="1"/>
</dbReference>
<evidence type="ECO:0000256" key="2">
    <source>
        <dbReference type="ARBA" id="ARBA00022552"/>
    </source>
</evidence>
<dbReference type="EC" id="2.1.1.264" evidence="6"/>
<dbReference type="PROSITE" id="PS00092">
    <property type="entry name" value="N6_MTASE"/>
    <property type="match status" value="1"/>
</dbReference>
<dbReference type="EC" id="2.1.1.173" evidence="6"/>
<evidence type="ECO:0000256" key="5">
    <source>
        <dbReference type="ARBA" id="ARBA00022691"/>
    </source>
</evidence>
<keyword evidence="3 6" id="KW-0489">Methyltransferase</keyword>
<dbReference type="Proteomes" id="UP001408594">
    <property type="component" value="Unassembled WGS sequence"/>
</dbReference>
<keyword evidence="1 6" id="KW-0963">Cytoplasm</keyword>
<dbReference type="PIRSF" id="PIRSF037618">
    <property type="entry name" value="RNA_Mtase_bacteria_prd"/>
    <property type="match status" value="1"/>
</dbReference>
<dbReference type="InterPro" id="IPR054170">
    <property type="entry name" value="RlmL_1st"/>
</dbReference>
<comment type="function">
    <text evidence="6">Specifically methylates the guanine in position 2445 (m2G2445) and the guanine in position 2069 (m7G2069) of 23S rRNA.</text>
</comment>
<dbReference type="EMBL" id="BAABRT010000001">
    <property type="protein sequence ID" value="GAA5523471.1"/>
    <property type="molecule type" value="Genomic_DNA"/>
</dbReference>
<keyword evidence="7" id="KW-0694">RNA-binding</keyword>
<dbReference type="HAMAP" id="MF_01858">
    <property type="entry name" value="23SrRNA_methyltr_KL"/>
    <property type="match status" value="1"/>
</dbReference>
<dbReference type="InterPro" id="IPR053943">
    <property type="entry name" value="RlmKL-like_Mtase_CS"/>
</dbReference>
<dbReference type="Gene3D" id="3.40.50.150">
    <property type="entry name" value="Vaccinia Virus protein VP39"/>
    <property type="match status" value="2"/>
</dbReference>
<dbReference type="CDD" id="cd11715">
    <property type="entry name" value="THUMP_AdoMetMT"/>
    <property type="match status" value="1"/>
</dbReference>
<dbReference type="CDD" id="cd02440">
    <property type="entry name" value="AdoMet_MTases"/>
    <property type="match status" value="1"/>
</dbReference>
<comment type="catalytic activity">
    <reaction evidence="6">
        <text>guanosine(2445) in 23S rRNA + S-adenosyl-L-methionine = N(2)-methylguanosine(2445) in 23S rRNA + S-adenosyl-L-homocysteine + H(+)</text>
        <dbReference type="Rhea" id="RHEA:42740"/>
        <dbReference type="Rhea" id="RHEA-COMP:10215"/>
        <dbReference type="Rhea" id="RHEA-COMP:10216"/>
        <dbReference type="ChEBI" id="CHEBI:15378"/>
        <dbReference type="ChEBI" id="CHEBI:57856"/>
        <dbReference type="ChEBI" id="CHEBI:59789"/>
        <dbReference type="ChEBI" id="CHEBI:74269"/>
        <dbReference type="ChEBI" id="CHEBI:74481"/>
        <dbReference type="EC" id="2.1.1.173"/>
    </reaction>
</comment>
<dbReference type="InterPro" id="IPR000241">
    <property type="entry name" value="RlmKL-like_Mtase"/>
</dbReference>
<dbReference type="RefSeq" id="WP_345547644.1">
    <property type="nucleotide sequence ID" value="NZ_BAABRT010000001.1"/>
</dbReference>
<dbReference type="Pfam" id="PF01170">
    <property type="entry name" value="UPF0020"/>
    <property type="match status" value="1"/>
</dbReference>
<proteinExistence type="inferred from homology"/>
<keyword evidence="4 6" id="KW-0808">Transferase</keyword>
<evidence type="ECO:0000256" key="1">
    <source>
        <dbReference type="ARBA" id="ARBA00022490"/>
    </source>
</evidence>
<protein>
    <recommendedName>
        <fullName evidence="6">Ribosomal RNA large subunit methyltransferase K/L</fullName>
    </recommendedName>
    <domain>
        <recommendedName>
            <fullName evidence="6">23S rRNA m2G2445 methyltransferase</fullName>
            <ecNumber evidence="6">2.1.1.173</ecNumber>
        </recommendedName>
        <alternativeName>
            <fullName evidence="6">rRNA (guanine-N(2)-)-methyltransferase RlmL</fullName>
        </alternativeName>
    </domain>
    <domain>
        <recommendedName>
            <fullName evidence="6">23S rRNA m7G2069 methyltransferase</fullName>
            <ecNumber evidence="6">2.1.1.264</ecNumber>
        </recommendedName>
        <alternativeName>
            <fullName evidence="6">rRNA (guanine-N(7)-)-methyltransferase RlmK</fullName>
        </alternativeName>
    </domain>
</protein>
<dbReference type="PROSITE" id="PS51165">
    <property type="entry name" value="THUMP"/>
    <property type="match status" value="1"/>
</dbReference>
<dbReference type="GO" id="GO:0008168">
    <property type="term" value="F:methyltransferase activity"/>
    <property type="evidence" value="ECO:0007669"/>
    <property type="project" value="UniProtKB-KW"/>
</dbReference>
<gene>
    <name evidence="9" type="primary">rlmL_1</name>
    <name evidence="6" type="synonym">rlmL</name>
    <name evidence="9" type="ORF">Maes01_00016</name>
</gene>
<dbReference type="InterPro" id="IPR004114">
    <property type="entry name" value="THUMP_dom"/>
</dbReference>
<name>A0ABP9WJU2_9GAMM</name>
<evidence type="ECO:0000256" key="6">
    <source>
        <dbReference type="HAMAP-Rule" id="MF_01858"/>
    </source>
</evidence>
<dbReference type="PANTHER" id="PTHR47313">
    <property type="entry name" value="RIBOSOMAL RNA LARGE SUBUNIT METHYLTRANSFERASE K/L"/>
    <property type="match status" value="1"/>
</dbReference>
<evidence type="ECO:0000256" key="3">
    <source>
        <dbReference type="ARBA" id="ARBA00022603"/>
    </source>
</evidence>
<feature type="domain" description="THUMP" evidence="8">
    <location>
        <begin position="48"/>
        <end position="159"/>
    </location>
</feature>
<keyword evidence="10" id="KW-1185">Reference proteome</keyword>
<dbReference type="InterPro" id="IPR002052">
    <property type="entry name" value="DNA_methylase_N6_adenine_CS"/>
</dbReference>
<comment type="subcellular location">
    <subcellularLocation>
        <location evidence="6">Cytoplasm</location>
    </subcellularLocation>
</comment>
<evidence type="ECO:0000313" key="9">
    <source>
        <dbReference type="EMBL" id="GAA5523471.1"/>
    </source>
</evidence>
<reference evidence="9 10" key="1">
    <citation type="submission" date="2024-02" db="EMBL/GenBank/DDBJ databases">
        <title>Microbulbifer aestuariivivens NBRC 112533.</title>
        <authorList>
            <person name="Ichikawa N."/>
            <person name="Katano-Makiyama Y."/>
            <person name="Hidaka K."/>
        </authorList>
    </citation>
    <scope>NUCLEOTIDE SEQUENCE [LARGE SCALE GENOMIC DNA]</scope>
    <source>
        <strain evidence="9 10">NBRC 112533</strain>
    </source>
</reference>
<evidence type="ECO:0000313" key="10">
    <source>
        <dbReference type="Proteomes" id="UP001408594"/>
    </source>
</evidence>
<comment type="similarity">
    <text evidence="6">Belongs to the methyltransferase superfamily. RlmKL family.</text>
</comment>
<dbReference type="InterPro" id="IPR029063">
    <property type="entry name" value="SAM-dependent_MTases_sf"/>
</dbReference>